<dbReference type="GO" id="GO:0005762">
    <property type="term" value="C:mitochondrial large ribosomal subunit"/>
    <property type="evidence" value="ECO:0007669"/>
    <property type="project" value="TreeGrafter"/>
</dbReference>
<evidence type="ECO:0000256" key="1">
    <source>
        <dbReference type="ARBA" id="ARBA00004173"/>
    </source>
</evidence>
<dbReference type="InterPro" id="IPR015797">
    <property type="entry name" value="NUDIX_hydrolase-like_dom_sf"/>
</dbReference>
<dbReference type="InterPro" id="IPR040008">
    <property type="entry name" value="Ribosomal_mL46"/>
</dbReference>
<dbReference type="Proteomes" id="UP000694392">
    <property type="component" value="Unplaced"/>
</dbReference>
<keyword evidence="3" id="KW-0809">Transit peptide</keyword>
<dbReference type="InterPro" id="IPR033650">
    <property type="entry name" value="Ribosomal_mL46_NUDIX"/>
</dbReference>
<feature type="region of interest" description="Disordered" evidence="9">
    <location>
        <begin position="1"/>
        <end position="36"/>
    </location>
</feature>
<evidence type="ECO:0000256" key="2">
    <source>
        <dbReference type="ARBA" id="ARBA00009070"/>
    </source>
</evidence>
<evidence type="ECO:0000256" key="6">
    <source>
        <dbReference type="ARBA" id="ARBA00023274"/>
    </source>
</evidence>
<dbReference type="Gene3D" id="3.90.79.10">
    <property type="entry name" value="Nucleoside Triphosphate Pyrophosphohydrolase"/>
    <property type="match status" value="1"/>
</dbReference>
<name>A0A8D0H4I2_SPHPU</name>
<evidence type="ECO:0000256" key="9">
    <source>
        <dbReference type="SAM" id="MobiDB-lite"/>
    </source>
</evidence>
<evidence type="ECO:0000256" key="4">
    <source>
        <dbReference type="ARBA" id="ARBA00022980"/>
    </source>
</evidence>
<evidence type="ECO:0000313" key="11">
    <source>
        <dbReference type="Proteomes" id="UP000694392"/>
    </source>
</evidence>
<reference evidence="10" key="2">
    <citation type="submission" date="2025-09" db="UniProtKB">
        <authorList>
            <consortium name="Ensembl"/>
        </authorList>
    </citation>
    <scope>IDENTIFICATION</scope>
</reference>
<comment type="subcellular location">
    <subcellularLocation>
        <location evidence="1">Mitochondrion</location>
    </subcellularLocation>
</comment>
<feature type="compositionally biased region" description="Basic and acidic residues" evidence="9">
    <location>
        <begin position="9"/>
        <end position="36"/>
    </location>
</feature>
<sequence length="168" mass="19342">MFTPVNHGGRGESDLPRFRPSSSEERKQADEKDDRTSLNRKLDRSLLLLVKEKIGDQEIWLLPQAEWRTGETLRGTAERALFALSGNCLQVTFLGNAPCGLYKYQYPRAIRTEDWVGDKLFFFKAILQSGDLLQAEKRADHVWVSKGELGDYLKPRYLAQVSRFFMDL</sequence>
<reference evidence="10" key="1">
    <citation type="submission" date="2025-08" db="UniProtKB">
        <authorList>
            <consortium name="Ensembl"/>
        </authorList>
    </citation>
    <scope>IDENTIFICATION</scope>
</reference>
<dbReference type="CDD" id="cd04661">
    <property type="entry name" value="NUDIX_MRP_L46"/>
    <property type="match status" value="1"/>
</dbReference>
<protein>
    <recommendedName>
        <fullName evidence="7">Large ribosomal subunit protein mL46</fullName>
    </recommendedName>
    <alternativeName>
        <fullName evidence="8">39S ribosomal protein L46, mitochondrial</fullName>
    </alternativeName>
</protein>
<dbReference type="PANTHER" id="PTHR13124:SF12">
    <property type="entry name" value="LARGE RIBOSOMAL SUBUNIT PROTEIN ML46"/>
    <property type="match status" value="1"/>
</dbReference>
<keyword evidence="11" id="KW-1185">Reference proteome</keyword>
<evidence type="ECO:0000256" key="8">
    <source>
        <dbReference type="ARBA" id="ARBA00035534"/>
    </source>
</evidence>
<organism evidence="10 11">
    <name type="scientific">Sphenodon punctatus</name>
    <name type="common">Tuatara</name>
    <name type="synonym">Hatteria punctata</name>
    <dbReference type="NCBI Taxonomy" id="8508"/>
    <lineage>
        <taxon>Eukaryota</taxon>
        <taxon>Metazoa</taxon>
        <taxon>Chordata</taxon>
        <taxon>Craniata</taxon>
        <taxon>Vertebrata</taxon>
        <taxon>Euteleostomi</taxon>
        <taxon>Lepidosauria</taxon>
        <taxon>Sphenodontia</taxon>
        <taxon>Sphenodontidae</taxon>
        <taxon>Sphenodon</taxon>
    </lineage>
</organism>
<keyword evidence="5" id="KW-0496">Mitochondrion</keyword>
<keyword evidence="4" id="KW-0689">Ribosomal protein</keyword>
<dbReference type="Ensembl" id="ENSSPUT00000016548.1">
    <property type="protein sequence ID" value="ENSSPUP00000015515.1"/>
    <property type="gene ID" value="ENSSPUG00000011993.1"/>
</dbReference>
<proteinExistence type="inferred from homology"/>
<dbReference type="GeneTree" id="ENSGT00390000015400"/>
<evidence type="ECO:0000256" key="7">
    <source>
        <dbReference type="ARBA" id="ARBA00035190"/>
    </source>
</evidence>
<dbReference type="SUPFAM" id="SSF55811">
    <property type="entry name" value="Nudix"/>
    <property type="match status" value="1"/>
</dbReference>
<evidence type="ECO:0000256" key="3">
    <source>
        <dbReference type="ARBA" id="ARBA00022946"/>
    </source>
</evidence>
<evidence type="ECO:0000313" key="10">
    <source>
        <dbReference type="Ensembl" id="ENSSPUP00000015515.1"/>
    </source>
</evidence>
<dbReference type="GO" id="GO:0005743">
    <property type="term" value="C:mitochondrial inner membrane"/>
    <property type="evidence" value="ECO:0007669"/>
    <property type="project" value="UniProtKB-ARBA"/>
</dbReference>
<evidence type="ECO:0000256" key="5">
    <source>
        <dbReference type="ARBA" id="ARBA00023128"/>
    </source>
</evidence>
<dbReference type="GO" id="GO:0003735">
    <property type="term" value="F:structural constituent of ribosome"/>
    <property type="evidence" value="ECO:0007669"/>
    <property type="project" value="InterPro"/>
</dbReference>
<comment type="similarity">
    <text evidence="2">Belongs to the mitochondrion-specific ribosomal protein mL46 family.</text>
</comment>
<dbReference type="OMA" id="QWATREE"/>
<dbReference type="AlphaFoldDB" id="A0A8D0H4I2"/>
<accession>A0A8D0H4I2</accession>
<keyword evidence="6" id="KW-0687">Ribonucleoprotein</keyword>
<dbReference type="PANTHER" id="PTHR13124">
    <property type="entry name" value="39S RIBOSOMAL PROTEIN L46, MITOCHONDRIAL PRECURSOR-RELATED"/>
    <property type="match status" value="1"/>
</dbReference>
<dbReference type="FunFam" id="3.90.79.10:FF:000018">
    <property type="entry name" value="39S ribosomal protein L46, mitochondrial"/>
    <property type="match status" value="1"/>
</dbReference>